<gene>
    <name evidence="1" type="ORF">BJ554DRAFT_4766</name>
</gene>
<accession>A0A8H8A060</accession>
<organism evidence="1 2">
    <name type="scientific">Olpidium bornovanus</name>
    <dbReference type="NCBI Taxonomy" id="278681"/>
    <lineage>
        <taxon>Eukaryota</taxon>
        <taxon>Fungi</taxon>
        <taxon>Fungi incertae sedis</taxon>
        <taxon>Olpidiomycota</taxon>
        <taxon>Olpidiomycotina</taxon>
        <taxon>Olpidiomycetes</taxon>
        <taxon>Olpidiales</taxon>
        <taxon>Olpidiaceae</taxon>
        <taxon>Olpidium</taxon>
    </lineage>
</organism>
<evidence type="ECO:0000313" key="2">
    <source>
        <dbReference type="Proteomes" id="UP000673691"/>
    </source>
</evidence>
<dbReference type="Proteomes" id="UP000673691">
    <property type="component" value="Unassembled WGS sequence"/>
</dbReference>
<dbReference type="OrthoDB" id="276065at2759"/>
<dbReference type="EMBL" id="JAEFCI010002016">
    <property type="protein sequence ID" value="KAG5462525.1"/>
    <property type="molecule type" value="Genomic_DNA"/>
</dbReference>
<evidence type="ECO:0000313" key="1">
    <source>
        <dbReference type="EMBL" id="KAG5462525.1"/>
    </source>
</evidence>
<keyword evidence="2" id="KW-1185">Reference proteome</keyword>
<name>A0A8H8A060_9FUNG</name>
<proteinExistence type="predicted"/>
<sequence length="105" mass="11521">MAEILKKCASEAESIVAKVHSCSKFSMLNETSQHTPGLYIFFLVGRTPQELATAGKGLTMAMIKEAMDNIRGAVMIIWPMGLPEYETVREIIDGTEDLTGTSVIR</sequence>
<comment type="caution">
    <text evidence="1">The sequence shown here is derived from an EMBL/GenBank/DDBJ whole genome shotgun (WGS) entry which is preliminary data.</text>
</comment>
<reference evidence="1 2" key="1">
    <citation type="journal article" name="Sci. Rep.">
        <title>Genome-scale phylogenetic analyses confirm Olpidium as the closest living zoosporic fungus to the non-flagellated, terrestrial fungi.</title>
        <authorList>
            <person name="Chang Y."/>
            <person name="Rochon D."/>
            <person name="Sekimoto S."/>
            <person name="Wang Y."/>
            <person name="Chovatia M."/>
            <person name="Sandor L."/>
            <person name="Salamov A."/>
            <person name="Grigoriev I.V."/>
            <person name="Stajich J.E."/>
            <person name="Spatafora J.W."/>
        </authorList>
    </citation>
    <scope>NUCLEOTIDE SEQUENCE [LARGE SCALE GENOMIC DNA]</scope>
    <source>
        <strain evidence="1">S191</strain>
    </source>
</reference>
<dbReference type="AlphaFoldDB" id="A0A8H8A060"/>
<protein>
    <submittedName>
        <fullName evidence="1">Uncharacterized protein</fullName>
    </submittedName>
</protein>